<dbReference type="InterPro" id="IPR032466">
    <property type="entry name" value="Metal_Hydrolase"/>
</dbReference>
<dbReference type="Gene3D" id="1.10.2020.10">
    <property type="entry name" value="uronate isomerase, domain 2, chain A"/>
    <property type="match status" value="1"/>
</dbReference>
<reference evidence="1" key="1">
    <citation type="submission" date="2020-10" db="EMBL/GenBank/DDBJ databases">
        <authorList>
            <person name="Gilroy R."/>
        </authorList>
    </citation>
    <scope>NUCLEOTIDE SEQUENCE</scope>
    <source>
        <strain evidence="1">ChiHcec3-11533</strain>
    </source>
</reference>
<dbReference type="Gene3D" id="3.20.20.140">
    <property type="entry name" value="Metal-dependent hydrolases"/>
    <property type="match status" value="1"/>
</dbReference>
<proteinExistence type="predicted"/>
<dbReference type="AlphaFoldDB" id="A0A9D1IED4"/>
<dbReference type="EMBL" id="DVMU01000162">
    <property type="protein sequence ID" value="HIU34334.1"/>
    <property type="molecule type" value="Genomic_DNA"/>
</dbReference>
<evidence type="ECO:0008006" key="3">
    <source>
        <dbReference type="Google" id="ProtNLM"/>
    </source>
</evidence>
<dbReference type="SUPFAM" id="SSF51556">
    <property type="entry name" value="Metallo-dependent hydrolases"/>
    <property type="match status" value="1"/>
</dbReference>
<comment type="caution">
    <text evidence="1">The sequence shown here is derived from an EMBL/GenBank/DDBJ whole genome shotgun (WGS) entry which is preliminary data.</text>
</comment>
<gene>
    <name evidence="1" type="ORF">IAB02_07205</name>
</gene>
<dbReference type="Proteomes" id="UP000824072">
    <property type="component" value="Unassembled WGS sequence"/>
</dbReference>
<accession>A0A9D1IED4</accession>
<name>A0A9D1IED4_9FIRM</name>
<reference evidence="1" key="2">
    <citation type="journal article" date="2021" name="PeerJ">
        <title>Extensive microbial diversity within the chicken gut microbiome revealed by metagenomics and culture.</title>
        <authorList>
            <person name="Gilroy R."/>
            <person name="Ravi A."/>
            <person name="Getino M."/>
            <person name="Pursley I."/>
            <person name="Horton D.L."/>
            <person name="Alikhan N.F."/>
            <person name="Baker D."/>
            <person name="Gharbi K."/>
            <person name="Hall N."/>
            <person name="Watson M."/>
            <person name="Adriaenssens E.M."/>
            <person name="Foster-Nyarko E."/>
            <person name="Jarju S."/>
            <person name="Secka A."/>
            <person name="Antonio M."/>
            <person name="Oren A."/>
            <person name="Chaudhuri R.R."/>
            <person name="La Ragione R."/>
            <person name="Hildebrand F."/>
            <person name="Pallen M.J."/>
        </authorList>
    </citation>
    <scope>NUCLEOTIDE SEQUENCE</scope>
    <source>
        <strain evidence="1">ChiHcec3-11533</strain>
    </source>
</reference>
<organism evidence="1 2">
    <name type="scientific">Candidatus Pullichristensenella excrementigallinarum</name>
    <dbReference type="NCBI Taxonomy" id="2840907"/>
    <lineage>
        <taxon>Bacteria</taxon>
        <taxon>Bacillati</taxon>
        <taxon>Bacillota</taxon>
        <taxon>Clostridia</taxon>
        <taxon>Candidatus Pullichristensenella</taxon>
    </lineage>
</organism>
<sequence>MKPEALLEKIREIPFVDPHTHVDSAHLGARGLDDILLYHMVVSDLYNAGCPDGSRLSEAPSPEEAQSRLERAIPYLPKIVNTSCYWGARMILEDLYGVHEPVTMDNWRYIHDMIAERKDDRAWHREILRRAGIAKVVTEYGRRGDRSNDDILEYSQEWAFFTRAQWGKFDAALLELEYAWNHEESCSPLPVTTKAEDLLFNKKIRSLEDVYAAIRHYCEKTPEDVCTNSASHLSTDIHYRNVSVEEMEAALKNRDRAGERERDIYANFIQQEYMRELDRRNSPLILQFSVGAEPLPYETCSYLHSGTAYQFAEVIARYPKRLFTFSLSSAAHNQQFCTIARELPNVVMVGYWWHNFFPTIIRQVISERLDMLSLEKQIGYFSDAYCLEWVYAKSQIIRRQFAQVLSQRIDAGQYDEKTALDIVKAICLETPQKVFGITPNPALLKR</sequence>
<evidence type="ECO:0000313" key="1">
    <source>
        <dbReference type="EMBL" id="HIU34334.1"/>
    </source>
</evidence>
<evidence type="ECO:0000313" key="2">
    <source>
        <dbReference type="Proteomes" id="UP000824072"/>
    </source>
</evidence>
<protein>
    <recommendedName>
        <fullName evidence="3">Glucuronate isomerase</fullName>
    </recommendedName>
</protein>